<feature type="compositionally biased region" description="Polar residues" evidence="1">
    <location>
        <begin position="763"/>
        <end position="776"/>
    </location>
</feature>
<feature type="compositionally biased region" description="Polar residues" evidence="1">
    <location>
        <begin position="1"/>
        <end position="14"/>
    </location>
</feature>
<dbReference type="AlphaFoldDB" id="A0A1L7X4E9"/>
<reference evidence="2 3" key="1">
    <citation type="submission" date="2016-03" db="EMBL/GenBank/DDBJ databases">
        <authorList>
            <person name="Ploux O."/>
        </authorList>
    </citation>
    <scope>NUCLEOTIDE SEQUENCE [LARGE SCALE GENOMIC DNA]</scope>
    <source>
        <strain evidence="2 3">UAMH 11012</strain>
    </source>
</reference>
<dbReference type="OrthoDB" id="4161595at2759"/>
<feature type="compositionally biased region" description="Polar residues" evidence="1">
    <location>
        <begin position="184"/>
        <end position="219"/>
    </location>
</feature>
<feature type="compositionally biased region" description="Polar residues" evidence="1">
    <location>
        <begin position="705"/>
        <end position="736"/>
    </location>
</feature>
<dbReference type="Proteomes" id="UP000184330">
    <property type="component" value="Unassembled WGS sequence"/>
</dbReference>
<feature type="compositionally biased region" description="Low complexity" evidence="1">
    <location>
        <begin position="44"/>
        <end position="55"/>
    </location>
</feature>
<gene>
    <name evidence="2" type="ORF">PAC_09788</name>
</gene>
<feature type="region of interest" description="Disordered" evidence="1">
    <location>
        <begin position="522"/>
        <end position="612"/>
    </location>
</feature>
<evidence type="ECO:0000313" key="3">
    <source>
        <dbReference type="Proteomes" id="UP000184330"/>
    </source>
</evidence>
<proteinExistence type="predicted"/>
<name>A0A1L7X4E9_9HELO</name>
<evidence type="ECO:0000313" key="2">
    <source>
        <dbReference type="EMBL" id="CZR59894.1"/>
    </source>
</evidence>
<feature type="region of interest" description="Disordered" evidence="1">
    <location>
        <begin position="1"/>
        <end position="100"/>
    </location>
</feature>
<organism evidence="2 3">
    <name type="scientific">Phialocephala subalpina</name>
    <dbReference type="NCBI Taxonomy" id="576137"/>
    <lineage>
        <taxon>Eukaryota</taxon>
        <taxon>Fungi</taxon>
        <taxon>Dikarya</taxon>
        <taxon>Ascomycota</taxon>
        <taxon>Pezizomycotina</taxon>
        <taxon>Leotiomycetes</taxon>
        <taxon>Helotiales</taxon>
        <taxon>Mollisiaceae</taxon>
        <taxon>Phialocephala</taxon>
        <taxon>Phialocephala fortinii species complex</taxon>
    </lineage>
</organism>
<feature type="region of interest" description="Disordered" evidence="1">
    <location>
        <begin position="184"/>
        <end position="221"/>
    </location>
</feature>
<protein>
    <recommendedName>
        <fullName evidence="4">Orp1 like protein</fullName>
    </recommendedName>
</protein>
<dbReference type="STRING" id="576137.A0A1L7X4E9"/>
<keyword evidence="3" id="KW-1185">Reference proteome</keyword>
<feature type="compositionally biased region" description="Basic and acidic residues" evidence="1">
    <location>
        <begin position="63"/>
        <end position="72"/>
    </location>
</feature>
<feature type="compositionally biased region" description="Low complexity" evidence="1">
    <location>
        <begin position="91"/>
        <end position="100"/>
    </location>
</feature>
<feature type="region of interest" description="Disordered" evidence="1">
    <location>
        <begin position="264"/>
        <end position="333"/>
    </location>
</feature>
<evidence type="ECO:0000256" key="1">
    <source>
        <dbReference type="SAM" id="MobiDB-lite"/>
    </source>
</evidence>
<evidence type="ECO:0008006" key="4">
    <source>
        <dbReference type="Google" id="ProtNLM"/>
    </source>
</evidence>
<feature type="region of interest" description="Disordered" evidence="1">
    <location>
        <begin position="756"/>
        <end position="803"/>
    </location>
</feature>
<feature type="compositionally biased region" description="Polar residues" evidence="1">
    <location>
        <begin position="555"/>
        <end position="576"/>
    </location>
</feature>
<dbReference type="EMBL" id="FJOG01000014">
    <property type="protein sequence ID" value="CZR59894.1"/>
    <property type="molecule type" value="Genomic_DNA"/>
</dbReference>
<sequence length="816" mass="90016">MDVTSLLNANSVAAEQQRKMEKGENSKTPTRNRTPWDAGGYSLPINTISNSNSTPTTPPKLQNSHDLHHDDSQAGAIVSPPTSPRHKFSDSRSSLSSFTSSLQSTTHSRFSSMSTTVSSTHPLNSYLETLSPTSSLKIQEMDLNHLHMESAQQPANSTQPQGSLSPTGSLDALARVAENQIATQQQVASSTLEDQTSTTPERTPNAIATSTTERPTSPSDAILIKRATLPSLRLVTGGHELNRTSPAHIQDNFLSAPLETHHQSLLHSRSHKRALSAPDFTASRSTLPTIADSMAMRPSGEPTPPSSHHPDNPSPTATTAAYPNPDTPPTMADTESNAVVCMYIPNCDTGSQPRKAISHIFGRNKMCTRLIPQHVWVHYCRKHYQRSRYRNPKEYAKLQCDLVQQQIRRVHEWSLNNAKNGVAGVVQDWGLAVRKREQKRLDDLGGSRKRNAAVFEQDSDEGEDGNGRAVPVPATAVPDWLLALCGKGYNTQAILEIFNRLHTEILEDTLPCFPDIEILPNINVDSDEPKSPRGYAKRPTQGHKRAQSLGVGKSNYYTQDQRNSQPVIYSQESVSYDSPIGKRRRAGDVMDTGSPLRITQGSRYAERPLEPGRRMQAGAHRPAFEDINEHQAGDVQYYQGYTPPRYQAPLPAPTPQRHNGQSMAAHLEVNNEHAASRRPIHNRSRSEFSGIGGGLYQYSPAPTSVYSQGHGYQSQSRPAQFQESPQPHSIHYSPQHSRWESMPQYQAMRHTTQLPGLGHHRAQSTSMVPSAYSSPMPSVHEHPPQAAMSPYTQGTLPIGPHITESPEARVVYASRQ</sequence>
<feature type="region of interest" description="Disordered" evidence="1">
    <location>
        <begin position="705"/>
        <end position="739"/>
    </location>
</feature>
<accession>A0A1L7X4E9</accession>
<feature type="compositionally biased region" description="Basic and acidic residues" evidence="1">
    <location>
        <begin position="16"/>
        <end position="25"/>
    </location>
</feature>